<dbReference type="Pfam" id="PF02687">
    <property type="entry name" value="FtsX"/>
    <property type="match status" value="1"/>
</dbReference>
<reference evidence="8 9" key="1">
    <citation type="submission" date="2018-06" db="EMBL/GenBank/DDBJ databases">
        <title>Chryseolinea flavus sp. nov., a member of the phylum Bacteroidetes isolated from soil.</title>
        <authorList>
            <person name="Li Y."/>
            <person name="Wang J."/>
        </authorList>
    </citation>
    <scope>NUCLEOTIDE SEQUENCE [LARGE SCALE GENOMIC DNA]</scope>
    <source>
        <strain evidence="8 9">SDU1-6</strain>
    </source>
</reference>
<dbReference type="EMBL" id="QMFY01000017">
    <property type="protein sequence ID" value="RAV98506.1"/>
    <property type="molecule type" value="Genomic_DNA"/>
</dbReference>
<proteinExistence type="predicted"/>
<dbReference type="OrthoDB" id="1011751at2"/>
<evidence type="ECO:0000256" key="2">
    <source>
        <dbReference type="ARBA" id="ARBA00022475"/>
    </source>
</evidence>
<dbReference type="RefSeq" id="WP_112749399.1">
    <property type="nucleotide sequence ID" value="NZ_QMFY01000017.1"/>
</dbReference>
<evidence type="ECO:0000256" key="5">
    <source>
        <dbReference type="ARBA" id="ARBA00023136"/>
    </source>
</evidence>
<comment type="subcellular location">
    <subcellularLocation>
        <location evidence="1">Cell membrane</location>
        <topology evidence="1">Multi-pass membrane protein</topology>
    </subcellularLocation>
</comment>
<keyword evidence="3 6" id="KW-0812">Transmembrane</keyword>
<comment type="caution">
    <text evidence="8">The sequence shown here is derived from an EMBL/GenBank/DDBJ whole genome shotgun (WGS) entry which is preliminary data.</text>
</comment>
<name>A0A364XYK5_9BACT</name>
<evidence type="ECO:0000256" key="3">
    <source>
        <dbReference type="ARBA" id="ARBA00022692"/>
    </source>
</evidence>
<gene>
    <name evidence="8" type="ORF">DQQ10_23585</name>
</gene>
<evidence type="ECO:0000256" key="1">
    <source>
        <dbReference type="ARBA" id="ARBA00004651"/>
    </source>
</evidence>
<evidence type="ECO:0000256" key="6">
    <source>
        <dbReference type="SAM" id="Phobius"/>
    </source>
</evidence>
<evidence type="ECO:0000313" key="9">
    <source>
        <dbReference type="Proteomes" id="UP000251889"/>
    </source>
</evidence>
<keyword evidence="9" id="KW-1185">Reference proteome</keyword>
<accession>A0A364XYK5</accession>
<dbReference type="Proteomes" id="UP000251889">
    <property type="component" value="Unassembled WGS sequence"/>
</dbReference>
<feature type="transmembrane region" description="Helical" evidence="6">
    <location>
        <begin position="362"/>
        <end position="385"/>
    </location>
</feature>
<keyword evidence="2" id="KW-1003">Cell membrane</keyword>
<feature type="transmembrane region" description="Helical" evidence="6">
    <location>
        <begin position="269"/>
        <end position="291"/>
    </location>
</feature>
<evidence type="ECO:0000256" key="4">
    <source>
        <dbReference type="ARBA" id="ARBA00022989"/>
    </source>
</evidence>
<evidence type="ECO:0000259" key="7">
    <source>
        <dbReference type="Pfam" id="PF02687"/>
    </source>
</evidence>
<dbReference type="InterPro" id="IPR003838">
    <property type="entry name" value="ABC3_permease_C"/>
</dbReference>
<sequence>MRALLNKIFLRKLGIGKFTLSGVAFLVGFTLVLLSLQGYFKLTDVISPKKNPSNYIILNKEVGFTNTIFGARAQFTPDEILEFRKQTFLDDFGVFRSSQFQATAHLGGDLGFYTELFFESVPTQFIDNKPATFVWEKGDNFLPIIISQDFLNLYNFGYAMGKGTPQLSKATIQLVPLTVVIEGPGGRQAFKAKVVGFSERISSILVPEKFLTWANKTVAGVDQSQAASRVIVKLKSDQSAAFDDYIRKHSLKISDEKQKFNKILTTINVVMSVLVVIGTAFMIFALVIVMLNFSLMVAQAKDEVSLLLQLGYKTTHLVRHLLSYLIIFLASAVLLSLLAFILGNQMLVTFFADSGMDISTAIHGKVIGVAVAFVVLSFAVSFFAITRVVVSVNR</sequence>
<feature type="domain" description="ABC3 transporter permease C-terminal" evidence="7">
    <location>
        <begin position="276"/>
        <end position="387"/>
    </location>
</feature>
<dbReference type="AlphaFoldDB" id="A0A364XYK5"/>
<feature type="transmembrane region" description="Helical" evidence="6">
    <location>
        <begin position="321"/>
        <end position="342"/>
    </location>
</feature>
<keyword evidence="4 6" id="KW-1133">Transmembrane helix</keyword>
<evidence type="ECO:0000313" key="8">
    <source>
        <dbReference type="EMBL" id="RAV98506.1"/>
    </source>
</evidence>
<protein>
    <recommendedName>
        <fullName evidence="7">ABC3 transporter permease C-terminal domain-containing protein</fullName>
    </recommendedName>
</protein>
<keyword evidence="5 6" id="KW-0472">Membrane</keyword>
<dbReference type="GO" id="GO:0005886">
    <property type="term" value="C:plasma membrane"/>
    <property type="evidence" value="ECO:0007669"/>
    <property type="project" value="UniProtKB-SubCell"/>
</dbReference>
<feature type="transmembrane region" description="Helical" evidence="6">
    <location>
        <begin position="20"/>
        <end position="40"/>
    </location>
</feature>
<organism evidence="8 9">
    <name type="scientific">Pseudochryseolinea flava</name>
    <dbReference type="NCBI Taxonomy" id="2059302"/>
    <lineage>
        <taxon>Bacteria</taxon>
        <taxon>Pseudomonadati</taxon>
        <taxon>Bacteroidota</taxon>
        <taxon>Cytophagia</taxon>
        <taxon>Cytophagales</taxon>
        <taxon>Fulvivirgaceae</taxon>
        <taxon>Pseudochryseolinea</taxon>
    </lineage>
</organism>